<reference evidence="1" key="1">
    <citation type="submission" date="2020-05" db="EMBL/GenBank/DDBJ databases">
        <title>Large-scale comparative analyses of tick genomes elucidate their genetic diversity and vector capacities.</title>
        <authorList>
            <person name="Jia N."/>
            <person name="Wang J."/>
            <person name="Shi W."/>
            <person name="Du L."/>
            <person name="Sun Y."/>
            <person name="Zhan W."/>
            <person name="Jiang J."/>
            <person name="Wang Q."/>
            <person name="Zhang B."/>
            <person name="Ji P."/>
            <person name="Sakyi L.B."/>
            <person name="Cui X."/>
            <person name="Yuan T."/>
            <person name="Jiang B."/>
            <person name="Yang W."/>
            <person name="Lam T.T.-Y."/>
            <person name="Chang Q."/>
            <person name="Ding S."/>
            <person name="Wang X."/>
            <person name="Zhu J."/>
            <person name="Ruan X."/>
            <person name="Zhao L."/>
            <person name="Wei J."/>
            <person name="Que T."/>
            <person name="Du C."/>
            <person name="Cheng J."/>
            <person name="Dai P."/>
            <person name="Han X."/>
            <person name="Huang E."/>
            <person name="Gao Y."/>
            <person name="Liu J."/>
            <person name="Shao H."/>
            <person name="Ye R."/>
            <person name="Li L."/>
            <person name="Wei W."/>
            <person name="Wang X."/>
            <person name="Wang C."/>
            <person name="Yang T."/>
            <person name="Huo Q."/>
            <person name="Li W."/>
            <person name="Guo W."/>
            <person name="Chen H."/>
            <person name="Zhou L."/>
            <person name="Ni X."/>
            <person name="Tian J."/>
            <person name="Zhou Y."/>
            <person name="Sheng Y."/>
            <person name="Liu T."/>
            <person name="Pan Y."/>
            <person name="Xia L."/>
            <person name="Li J."/>
            <person name="Zhao F."/>
            <person name="Cao W."/>
        </authorList>
    </citation>
    <scope>NUCLEOTIDE SEQUENCE</scope>
    <source>
        <strain evidence="1">Dsil-2018</strain>
    </source>
</reference>
<organism evidence="1 2">
    <name type="scientific">Dermacentor silvarum</name>
    <name type="common">Tick</name>
    <dbReference type="NCBI Taxonomy" id="543639"/>
    <lineage>
        <taxon>Eukaryota</taxon>
        <taxon>Metazoa</taxon>
        <taxon>Ecdysozoa</taxon>
        <taxon>Arthropoda</taxon>
        <taxon>Chelicerata</taxon>
        <taxon>Arachnida</taxon>
        <taxon>Acari</taxon>
        <taxon>Parasitiformes</taxon>
        <taxon>Ixodida</taxon>
        <taxon>Ixodoidea</taxon>
        <taxon>Ixodidae</taxon>
        <taxon>Rhipicephalinae</taxon>
        <taxon>Dermacentor</taxon>
    </lineage>
</organism>
<name>A0ACB8E0Q8_DERSI</name>
<evidence type="ECO:0000313" key="2">
    <source>
        <dbReference type="Proteomes" id="UP000821865"/>
    </source>
</evidence>
<comment type="caution">
    <text evidence="1">The sequence shown here is derived from an EMBL/GenBank/DDBJ whole genome shotgun (WGS) entry which is preliminary data.</text>
</comment>
<proteinExistence type="predicted"/>
<evidence type="ECO:0000313" key="1">
    <source>
        <dbReference type="EMBL" id="KAH7980389.1"/>
    </source>
</evidence>
<gene>
    <name evidence="1" type="ORF">HPB49_015520</name>
</gene>
<dbReference type="Proteomes" id="UP000821865">
    <property type="component" value="Chromosome 1"/>
</dbReference>
<sequence length="187" mass="21024">MAATSKNADYQWNENEYAPPPSQPTSEPRRYGEGGNLGASPDFPRPVVTRAESTSSSSFELAWTFPKDDIRLYDGFSVKYCPSSTALCIKTQTKEKKLTVQGLNPDTTFAIEVRAQFRKTDGNLLLGPPASESVTTWKDVPDFRITYETNIQEDVGTHLLSWECVKSDLDYIQDNGDRKLDHVFRFG</sequence>
<protein>
    <submittedName>
        <fullName evidence="1">Uncharacterized protein</fullName>
    </submittedName>
</protein>
<accession>A0ACB8E0Q8</accession>
<keyword evidence="2" id="KW-1185">Reference proteome</keyword>
<dbReference type="EMBL" id="CM023470">
    <property type="protein sequence ID" value="KAH7980389.1"/>
    <property type="molecule type" value="Genomic_DNA"/>
</dbReference>